<protein>
    <recommendedName>
        <fullName evidence="6">SWIM-type domain-containing protein</fullName>
    </recommendedName>
</protein>
<dbReference type="AlphaFoldDB" id="A0AAW2QHI1"/>
<evidence type="ECO:0000256" key="2">
    <source>
        <dbReference type="ARBA" id="ARBA00022771"/>
    </source>
</evidence>
<proteinExistence type="predicted"/>
<dbReference type="Pfam" id="PF10551">
    <property type="entry name" value="MULE"/>
    <property type="match status" value="1"/>
</dbReference>
<reference evidence="7" key="1">
    <citation type="submission" date="2020-06" db="EMBL/GenBank/DDBJ databases">
        <authorList>
            <person name="Li T."/>
            <person name="Hu X."/>
            <person name="Zhang T."/>
            <person name="Song X."/>
            <person name="Zhang H."/>
            <person name="Dai N."/>
            <person name="Sheng W."/>
            <person name="Hou X."/>
            <person name="Wei L."/>
        </authorList>
    </citation>
    <scope>NUCLEOTIDE SEQUENCE</scope>
    <source>
        <strain evidence="7">G02</strain>
        <tissue evidence="7">Leaf</tissue>
    </source>
</reference>
<dbReference type="GO" id="GO:0008270">
    <property type="term" value="F:zinc ion binding"/>
    <property type="evidence" value="ECO:0007669"/>
    <property type="project" value="UniProtKB-KW"/>
</dbReference>
<evidence type="ECO:0000256" key="1">
    <source>
        <dbReference type="ARBA" id="ARBA00022723"/>
    </source>
</evidence>
<feature type="region of interest" description="Disordered" evidence="5">
    <location>
        <begin position="469"/>
        <end position="519"/>
    </location>
</feature>
<dbReference type="InterPro" id="IPR018289">
    <property type="entry name" value="MULE_transposase_dom"/>
</dbReference>
<keyword evidence="3" id="KW-0862">Zinc</keyword>
<feature type="domain" description="SWIM-type" evidence="6">
    <location>
        <begin position="393"/>
        <end position="425"/>
    </location>
</feature>
<dbReference type="PANTHER" id="PTHR31973">
    <property type="entry name" value="POLYPROTEIN, PUTATIVE-RELATED"/>
    <property type="match status" value="1"/>
</dbReference>
<gene>
    <name evidence="7" type="ORF">Sradi_3581800</name>
</gene>
<dbReference type="PROSITE" id="PS50966">
    <property type="entry name" value="ZF_SWIM"/>
    <property type="match status" value="1"/>
</dbReference>
<organism evidence="7">
    <name type="scientific">Sesamum radiatum</name>
    <name type="common">Black benniseed</name>
    <dbReference type="NCBI Taxonomy" id="300843"/>
    <lineage>
        <taxon>Eukaryota</taxon>
        <taxon>Viridiplantae</taxon>
        <taxon>Streptophyta</taxon>
        <taxon>Embryophyta</taxon>
        <taxon>Tracheophyta</taxon>
        <taxon>Spermatophyta</taxon>
        <taxon>Magnoliopsida</taxon>
        <taxon>eudicotyledons</taxon>
        <taxon>Gunneridae</taxon>
        <taxon>Pentapetalae</taxon>
        <taxon>asterids</taxon>
        <taxon>lamiids</taxon>
        <taxon>Lamiales</taxon>
        <taxon>Pedaliaceae</taxon>
        <taxon>Sesamum</taxon>
    </lineage>
</organism>
<dbReference type="Pfam" id="PF04434">
    <property type="entry name" value="SWIM"/>
    <property type="match status" value="1"/>
</dbReference>
<dbReference type="SMART" id="SM00575">
    <property type="entry name" value="ZnF_PMZ"/>
    <property type="match status" value="1"/>
</dbReference>
<dbReference type="EMBL" id="JACGWJ010000015">
    <property type="protein sequence ID" value="KAL0366917.1"/>
    <property type="molecule type" value="Genomic_DNA"/>
</dbReference>
<reference evidence="7" key="2">
    <citation type="journal article" date="2024" name="Plant">
        <title>Genomic evolution and insights into agronomic trait innovations of Sesamum species.</title>
        <authorList>
            <person name="Miao H."/>
            <person name="Wang L."/>
            <person name="Qu L."/>
            <person name="Liu H."/>
            <person name="Sun Y."/>
            <person name="Le M."/>
            <person name="Wang Q."/>
            <person name="Wei S."/>
            <person name="Zheng Y."/>
            <person name="Lin W."/>
            <person name="Duan Y."/>
            <person name="Cao H."/>
            <person name="Xiong S."/>
            <person name="Wang X."/>
            <person name="Wei L."/>
            <person name="Li C."/>
            <person name="Ma Q."/>
            <person name="Ju M."/>
            <person name="Zhao R."/>
            <person name="Li G."/>
            <person name="Mu C."/>
            <person name="Tian Q."/>
            <person name="Mei H."/>
            <person name="Zhang T."/>
            <person name="Gao T."/>
            <person name="Zhang H."/>
        </authorList>
    </citation>
    <scope>NUCLEOTIDE SEQUENCE</scope>
    <source>
        <strain evidence="7">G02</strain>
    </source>
</reference>
<comment type="caution">
    <text evidence="7">The sequence shown here is derived from an EMBL/GenBank/DDBJ whole genome shotgun (WGS) entry which is preliminary data.</text>
</comment>
<evidence type="ECO:0000256" key="4">
    <source>
        <dbReference type="PROSITE-ProRule" id="PRU00325"/>
    </source>
</evidence>
<evidence type="ECO:0000256" key="5">
    <source>
        <dbReference type="SAM" id="MobiDB-lite"/>
    </source>
</evidence>
<evidence type="ECO:0000259" key="6">
    <source>
        <dbReference type="PROSITE" id="PS50966"/>
    </source>
</evidence>
<feature type="compositionally biased region" description="Polar residues" evidence="5">
    <location>
        <begin position="471"/>
        <end position="486"/>
    </location>
</feature>
<name>A0AAW2QHI1_SESRA</name>
<dbReference type="InterPro" id="IPR006564">
    <property type="entry name" value="Znf_PMZ"/>
</dbReference>
<dbReference type="PANTHER" id="PTHR31973:SF195">
    <property type="entry name" value="MUDR FAMILY TRANSPOSASE"/>
    <property type="match status" value="1"/>
</dbReference>
<evidence type="ECO:0000256" key="3">
    <source>
        <dbReference type="ARBA" id="ARBA00022833"/>
    </source>
</evidence>
<dbReference type="InterPro" id="IPR007527">
    <property type="entry name" value="Znf_SWIM"/>
</dbReference>
<keyword evidence="2 4" id="KW-0863">Zinc-finger</keyword>
<keyword evidence="1" id="KW-0479">Metal-binding</keyword>
<accession>A0AAW2QHI1</accession>
<evidence type="ECO:0000313" key="7">
    <source>
        <dbReference type="EMBL" id="KAL0366917.1"/>
    </source>
</evidence>
<sequence length="519" mass="59601">MSSSSEQIMSNRTTQQTYYRSIPFFDQTFPEIPADSVDVPTLKYAKFYNTNEGRLDVGMLFKNKEALIEAVKDHSARHARREYYVTESSKTKWKVLCKHSTPGQVKCNPTFAIKHVIQAVKDHTGYDIPYQKAWYSLKMAREIVYGTWESSVQKLPKYMGAVQKYNPGTIVEWKHKALHPTGAYVIGYVFWAFKPCIEGFKFCRNIISVDGTHLYTRYKHKMLIAATMDGNQQVLPLAFAIVDDESYASWKWFLQQLSRHVIRGRRGVCLISDRHAGIIKAVNESSEFVPPNGVHRIFVGAGSEYQIRKFNRIMEEIKGQKLEAFTFLDRINKEKWTASHDGGWRCGILTTNMSECINGVLKGAPPAVTKYDHLQQSASVVTKRQQGLGFNTHVVKLANRECSCGKWNQFGIPCSHAQKVCAAYNINAASMVKDYYDVRAYKNTYSKALQPVQSEEYWDVPNFELVHDTTIRTSTRPGRSQTSRIQNEMDWRQTRARQQAQRRGESSRQSNVIEQDYPQ</sequence>